<evidence type="ECO:0008006" key="2">
    <source>
        <dbReference type="Google" id="ProtNLM"/>
    </source>
</evidence>
<evidence type="ECO:0000313" key="1">
    <source>
        <dbReference type="EMBL" id="HFC98051.1"/>
    </source>
</evidence>
<reference evidence="1" key="1">
    <citation type="journal article" date="2020" name="mSystems">
        <title>Genome- and Community-Level Interaction Insights into Carbon Utilization and Element Cycling Functions of Hydrothermarchaeota in Hydrothermal Sediment.</title>
        <authorList>
            <person name="Zhou Z."/>
            <person name="Liu Y."/>
            <person name="Xu W."/>
            <person name="Pan J."/>
            <person name="Luo Z.H."/>
            <person name="Li M."/>
        </authorList>
    </citation>
    <scope>NUCLEOTIDE SEQUENCE [LARGE SCALE GENOMIC DNA]</scope>
    <source>
        <strain evidence="1">HyVt-483</strain>
    </source>
</reference>
<dbReference type="Pfam" id="PF04351">
    <property type="entry name" value="PilP"/>
    <property type="match status" value="1"/>
</dbReference>
<dbReference type="AlphaFoldDB" id="A0A7C3CKK6"/>
<accession>A0A7C3CKK6</accession>
<dbReference type="Gene3D" id="2.30.30.830">
    <property type="match status" value="1"/>
</dbReference>
<sequence>MRAWLILSMIILLVFTACQKEGARKGSGTVPAARKVKVEDRELKAWEKMLDEETYHTRLKAYNNPFKPFFVKKKPVRTVSHISSPLQKWSLKELRFTGVICKRGRCWALIEDPTGKGYMVAQGARIGSEGGVIIKISRKGYLLVQEKVYDFLGQEHLKKYKIYLRPTEESS</sequence>
<dbReference type="InterPro" id="IPR007446">
    <property type="entry name" value="PilP"/>
</dbReference>
<organism evidence="1">
    <name type="scientific">Thermosulfurimonas dismutans</name>
    <dbReference type="NCBI Taxonomy" id="999894"/>
    <lineage>
        <taxon>Bacteria</taxon>
        <taxon>Pseudomonadati</taxon>
        <taxon>Thermodesulfobacteriota</taxon>
        <taxon>Thermodesulfobacteria</taxon>
        <taxon>Thermodesulfobacteriales</taxon>
        <taxon>Thermodesulfobacteriaceae</taxon>
        <taxon>Thermosulfurimonas</taxon>
    </lineage>
</organism>
<comment type="caution">
    <text evidence="1">The sequence shown here is derived from an EMBL/GenBank/DDBJ whole genome shotgun (WGS) entry which is preliminary data.</text>
</comment>
<gene>
    <name evidence="1" type="ORF">ENJ40_06290</name>
</gene>
<name>A0A7C3CKK6_9BACT</name>
<dbReference type="EMBL" id="DRMH01000079">
    <property type="protein sequence ID" value="HFC98051.1"/>
    <property type="molecule type" value="Genomic_DNA"/>
</dbReference>
<protein>
    <recommendedName>
        <fullName evidence="2">Type IV pilus biogenesis protein PilP</fullName>
    </recommendedName>
</protein>
<proteinExistence type="predicted"/>
<dbReference type="PROSITE" id="PS51257">
    <property type="entry name" value="PROKAR_LIPOPROTEIN"/>
    <property type="match status" value="1"/>
</dbReference>
<dbReference type="Proteomes" id="UP000886043">
    <property type="component" value="Unassembled WGS sequence"/>
</dbReference>